<evidence type="ECO:0000313" key="1">
    <source>
        <dbReference type="EMBL" id="GAI65392.1"/>
    </source>
</evidence>
<gene>
    <name evidence="1" type="ORF">S12H4_05701</name>
</gene>
<protein>
    <submittedName>
        <fullName evidence="1">Uncharacterized protein</fullName>
    </submittedName>
</protein>
<proteinExistence type="predicted"/>
<accession>X1QA89</accession>
<reference evidence="1" key="1">
    <citation type="journal article" date="2014" name="Front. Microbiol.">
        <title>High frequency of phylogenetically diverse reductive dehalogenase-homologous genes in deep subseafloor sedimentary metagenomes.</title>
        <authorList>
            <person name="Kawai M."/>
            <person name="Futagami T."/>
            <person name="Toyoda A."/>
            <person name="Takaki Y."/>
            <person name="Nishi S."/>
            <person name="Hori S."/>
            <person name="Arai W."/>
            <person name="Tsubouchi T."/>
            <person name="Morono Y."/>
            <person name="Uchiyama I."/>
            <person name="Ito T."/>
            <person name="Fujiyama A."/>
            <person name="Inagaki F."/>
            <person name="Takami H."/>
        </authorList>
    </citation>
    <scope>NUCLEOTIDE SEQUENCE</scope>
    <source>
        <strain evidence="1">Expedition CK06-06</strain>
    </source>
</reference>
<name>X1QA89_9ZZZZ</name>
<dbReference type="EMBL" id="BARW01001917">
    <property type="protein sequence ID" value="GAI65392.1"/>
    <property type="molecule type" value="Genomic_DNA"/>
</dbReference>
<feature type="non-terminal residue" evidence="1">
    <location>
        <position position="181"/>
    </location>
</feature>
<comment type="caution">
    <text evidence="1">The sequence shown here is derived from an EMBL/GenBank/DDBJ whole genome shotgun (WGS) entry which is preliminary data.</text>
</comment>
<organism evidence="1">
    <name type="scientific">marine sediment metagenome</name>
    <dbReference type="NCBI Taxonomy" id="412755"/>
    <lineage>
        <taxon>unclassified sequences</taxon>
        <taxon>metagenomes</taxon>
        <taxon>ecological metagenomes</taxon>
    </lineage>
</organism>
<sequence>MVDKMIIIYDFNGFKDPKIKDVKLNRINGYKTVITKEGEERMTEEHKLKYLTGEGAKKILELADQKDIDLEDLLSSIKNSIKKEKGESKMTDKNNDERFNKELKIVEKYQEDHPGVSYRDAVLASLDRTEPKPKKEFTADEIREQENLKAVENYLDANPRSTYSEACKVLFKGEKPSLEEK</sequence>
<dbReference type="AlphaFoldDB" id="X1QA89"/>